<dbReference type="SMART" id="SM00849">
    <property type="entry name" value="Lactamase_B"/>
    <property type="match status" value="1"/>
</dbReference>
<dbReference type="InterPro" id="IPR001279">
    <property type="entry name" value="Metallo-B-lactamas"/>
</dbReference>
<feature type="domain" description="Metallo-beta-lactamase" evidence="1">
    <location>
        <begin position="12"/>
        <end position="192"/>
    </location>
</feature>
<sequence>MIRFASLGSGSKGNATLIESGVKESDTRILLDCGFSTKEVESRLAKLDRTAESITAIVITHEHSDHIIGVGRLARKYKIPVWLTHGTWDNSKDTDFPETHFINSHEDFEIDDIFLHPFPVPHDAREPCQFVFSDGVSKLGIATDLGSITPHVIEQLDNVDGLLLECNYDSHMLHNGAYPQKLKQRVSGNRGHLDNKQSVQLLQSLKVDKLKHIIGMHVSEKNNTEDYAIEALCDGLNCEAGAVSLASQVDGFAWRELG</sequence>
<evidence type="ECO:0000259" key="1">
    <source>
        <dbReference type="SMART" id="SM00849"/>
    </source>
</evidence>
<protein>
    <submittedName>
        <fullName evidence="2">Phosphoribosyl 1,2-cyclic phosphodiesterase</fullName>
    </submittedName>
</protein>
<dbReference type="Gene3D" id="3.60.15.10">
    <property type="entry name" value="Ribonuclease Z/Hydroxyacylglutathione hydrolase-like"/>
    <property type="match status" value="1"/>
</dbReference>
<comment type="caution">
    <text evidence="2">The sequence shown here is derived from an EMBL/GenBank/DDBJ whole genome shotgun (WGS) entry which is preliminary data.</text>
</comment>
<reference evidence="2 3" key="1">
    <citation type="submission" date="2019-03" db="EMBL/GenBank/DDBJ databases">
        <title>Genomic Encyclopedia of Type Strains, Phase IV (KMG-IV): sequencing the most valuable type-strain genomes for metagenomic binning, comparative biology and taxonomic classification.</title>
        <authorList>
            <person name="Goeker M."/>
        </authorList>
    </citation>
    <scope>NUCLEOTIDE SEQUENCE [LARGE SCALE GENOMIC DNA]</scope>
    <source>
        <strain evidence="2 3">DSM 24830</strain>
    </source>
</reference>
<dbReference type="EMBL" id="SMFQ01000002">
    <property type="protein sequence ID" value="TCJ88163.1"/>
    <property type="molecule type" value="Genomic_DNA"/>
</dbReference>
<dbReference type="Proteomes" id="UP000294887">
    <property type="component" value="Unassembled WGS sequence"/>
</dbReference>
<evidence type="ECO:0000313" key="2">
    <source>
        <dbReference type="EMBL" id="TCJ88163.1"/>
    </source>
</evidence>
<keyword evidence="3" id="KW-1185">Reference proteome</keyword>
<dbReference type="PANTHER" id="PTHR47619">
    <property type="entry name" value="METALLO-HYDROLASE YYCJ-RELATED"/>
    <property type="match status" value="1"/>
</dbReference>
<dbReference type="Pfam" id="PF12706">
    <property type="entry name" value="Lactamase_B_2"/>
    <property type="match status" value="1"/>
</dbReference>
<organism evidence="2 3">
    <name type="scientific">Cocleimonas flava</name>
    <dbReference type="NCBI Taxonomy" id="634765"/>
    <lineage>
        <taxon>Bacteria</taxon>
        <taxon>Pseudomonadati</taxon>
        <taxon>Pseudomonadota</taxon>
        <taxon>Gammaproteobacteria</taxon>
        <taxon>Thiotrichales</taxon>
        <taxon>Thiotrichaceae</taxon>
        <taxon>Cocleimonas</taxon>
    </lineage>
</organism>
<gene>
    <name evidence="2" type="ORF">EV695_0002</name>
</gene>
<dbReference type="InterPro" id="IPR052533">
    <property type="entry name" value="WalJ/YycJ-like"/>
</dbReference>
<proteinExistence type="predicted"/>
<dbReference type="InterPro" id="IPR036866">
    <property type="entry name" value="RibonucZ/Hydroxyglut_hydro"/>
</dbReference>
<dbReference type="RefSeq" id="WP_207906904.1">
    <property type="nucleotide sequence ID" value="NZ_BAAAFU010000008.1"/>
</dbReference>
<evidence type="ECO:0000313" key="3">
    <source>
        <dbReference type="Proteomes" id="UP000294887"/>
    </source>
</evidence>
<name>A0A4R1F320_9GAMM</name>
<dbReference type="PANTHER" id="PTHR47619:SF1">
    <property type="entry name" value="EXODEOXYRIBONUCLEASE WALJ"/>
    <property type="match status" value="1"/>
</dbReference>
<accession>A0A4R1F320</accession>
<dbReference type="SUPFAM" id="SSF56281">
    <property type="entry name" value="Metallo-hydrolase/oxidoreductase"/>
    <property type="match status" value="1"/>
</dbReference>
<dbReference type="AlphaFoldDB" id="A0A4R1F320"/>